<evidence type="ECO:0000313" key="3">
    <source>
        <dbReference type="WBParaSite" id="Csp11.Scaffold629.g15018.t3"/>
    </source>
</evidence>
<dbReference type="Proteomes" id="UP000095282">
    <property type="component" value="Unplaced"/>
</dbReference>
<dbReference type="PANTHER" id="PTHR46000:SF11">
    <property type="entry name" value="SEVEN TM RECEPTOR"/>
    <property type="match status" value="1"/>
</dbReference>
<dbReference type="STRING" id="1561998.A0A1I7U5C8"/>
<evidence type="ECO:0000256" key="1">
    <source>
        <dbReference type="SAM" id="Phobius"/>
    </source>
</evidence>
<dbReference type="AlphaFoldDB" id="A0A1I7U5C8"/>
<keyword evidence="1" id="KW-1133">Transmembrane helix</keyword>
<evidence type="ECO:0000313" key="2">
    <source>
        <dbReference type="Proteomes" id="UP000095282"/>
    </source>
</evidence>
<feature type="transmembrane region" description="Helical" evidence="1">
    <location>
        <begin position="142"/>
        <end position="167"/>
    </location>
</feature>
<reference evidence="3" key="1">
    <citation type="submission" date="2016-11" db="UniProtKB">
        <authorList>
            <consortium name="WormBaseParasite"/>
        </authorList>
    </citation>
    <scope>IDENTIFICATION</scope>
</reference>
<dbReference type="WBParaSite" id="Csp11.Scaffold629.g15018.t3">
    <property type="protein sequence ID" value="Csp11.Scaffold629.g15018.t3"/>
    <property type="gene ID" value="Csp11.Scaffold629.g15018"/>
</dbReference>
<dbReference type="Pfam" id="PF10326">
    <property type="entry name" value="7TM_GPCR_Str"/>
    <property type="match status" value="1"/>
</dbReference>
<feature type="transmembrane region" description="Helical" evidence="1">
    <location>
        <begin position="106"/>
        <end position="130"/>
    </location>
</feature>
<feature type="transmembrane region" description="Helical" evidence="1">
    <location>
        <begin position="57"/>
        <end position="76"/>
    </location>
</feature>
<keyword evidence="1" id="KW-0472">Membrane</keyword>
<accession>A0A1I7U5C8</accession>
<dbReference type="InterPro" id="IPR019428">
    <property type="entry name" value="7TM_GPCR_serpentine_rcpt_Str"/>
</dbReference>
<name>A0A1I7U5C8_9PELO</name>
<sequence length="224" mass="26394">MFSTHSVPPMTESFVRYVKYAEFVAQFGFFSTIIFCFIFIFLTLFGVKRNFGSYKNLLILFSAVGIVFATIELILYPNGYSHNAGFIFYSASRPFNMSKEAVSSLLAFYTGVYASTISMLSVQFVYRYWAIFDEKKLRFFKGWRFLICILYSVYFGIQWGLGAYYFVYIDDYSRIYFKLDYRKKCVWLKYYRLKNKTGNLVSRNKTGRTQFLTHIIIITGQTPK</sequence>
<dbReference type="eggNOG" id="ENOG502RVRW">
    <property type="taxonomic scope" value="Eukaryota"/>
</dbReference>
<protein>
    <submittedName>
        <fullName evidence="3">MARVEL domain-containing protein</fullName>
    </submittedName>
</protein>
<organism evidence="2 3">
    <name type="scientific">Caenorhabditis tropicalis</name>
    <dbReference type="NCBI Taxonomy" id="1561998"/>
    <lineage>
        <taxon>Eukaryota</taxon>
        <taxon>Metazoa</taxon>
        <taxon>Ecdysozoa</taxon>
        <taxon>Nematoda</taxon>
        <taxon>Chromadorea</taxon>
        <taxon>Rhabditida</taxon>
        <taxon>Rhabditina</taxon>
        <taxon>Rhabditomorpha</taxon>
        <taxon>Rhabditoidea</taxon>
        <taxon>Rhabditidae</taxon>
        <taxon>Peloderinae</taxon>
        <taxon>Caenorhabditis</taxon>
    </lineage>
</organism>
<feature type="transmembrane region" description="Helical" evidence="1">
    <location>
        <begin position="23"/>
        <end position="45"/>
    </location>
</feature>
<dbReference type="PANTHER" id="PTHR46000">
    <property type="entry name" value="SEVEN TM RECEPTOR-RELATED"/>
    <property type="match status" value="1"/>
</dbReference>
<keyword evidence="2" id="KW-1185">Reference proteome</keyword>
<proteinExistence type="predicted"/>
<keyword evidence="1" id="KW-0812">Transmembrane</keyword>